<feature type="domain" description="Response regulatory" evidence="8">
    <location>
        <begin position="20"/>
        <end position="138"/>
    </location>
</feature>
<keyword evidence="11" id="KW-1185">Reference proteome</keyword>
<reference evidence="10 11" key="1">
    <citation type="submission" date="2023-09" db="EMBL/GenBank/DDBJ databases">
        <authorList>
            <person name="Rey-Velasco X."/>
        </authorList>
    </citation>
    <scope>NUCLEOTIDE SEQUENCE [LARGE SCALE GENOMIC DNA]</scope>
    <source>
        <strain evidence="10 11">W311</strain>
    </source>
</reference>
<evidence type="ECO:0000256" key="7">
    <source>
        <dbReference type="PROSITE-ProRule" id="PRU00169"/>
    </source>
</evidence>
<evidence type="ECO:0000256" key="2">
    <source>
        <dbReference type="ARBA" id="ARBA00022500"/>
    </source>
</evidence>
<dbReference type="RefSeq" id="WP_313913561.1">
    <property type="nucleotide sequence ID" value="NZ_CP135076.1"/>
</dbReference>
<evidence type="ECO:0000256" key="5">
    <source>
        <dbReference type="ARBA" id="ARBA00048267"/>
    </source>
</evidence>
<evidence type="ECO:0000259" key="8">
    <source>
        <dbReference type="PROSITE" id="PS50110"/>
    </source>
</evidence>
<sequence>MNVPAGIAVAAIDASPAQRSVLIVDDSAVARAVLSRMVEAMPGFGVAGAVGDCDAAFDILRERRVDAILLDLEMPVTNGLTALPDLLRAGDGARILVVSSNCDEGGATAVQALALGAADTLVKPGIGAPAGRFHDVLRARLLRLLDEPEGCPPLPAKVGPDEILDFDIVAIGASTGGIHALTKLMRAIPDRLDLPILVTQHLPASFMPYFAAQLAMLANRPCEVAHDLSRIKSGRILVAPGNAHLRCVRLSDGAAVRLIETAAPSGCMPSVDPMLRSVADVYGARALAVILSGMGRDGCLGAKAVHRAGGIVAVQDQASSVVWGMPGSIVADGHAHVVLRPEEIGAMIARRRRPAC</sequence>
<evidence type="ECO:0000256" key="3">
    <source>
        <dbReference type="ARBA" id="ARBA00022801"/>
    </source>
</evidence>
<dbReference type="PANTHER" id="PTHR42872:SF6">
    <property type="entry name" value="PROTEIN-GLUTAMATE METHYLESTERASE_PROTEIN-GLUTAMINE GLUTAMINASE"/>
    <property type="match status" value="1"/>
</dbReference>
<keyword evidence="1" id="KW-0963">Cytoplasm</keyword>
<dbReference type="Gene3D" id="3.40.50.2300">
    <property type="match status" value="1"/>
</dbReference>
<name>A0ABZ0B5W1_9SPHN</name>
<dbReference type="EMBL" id="CP135076">
    <property type="protein sequence ID" value="WNO52769.1"/>
    <property type="molecule type" value="Genomic_DNA"/>
</dbReference>
<dbReference type="InterPro" id="IPR000673">
    <property type="entry name" value="Sig_transdc_resp-reg_Me-estase"/>
</dbReference>
<feature type="active site" evidence="6">
    <location>
        <position position="174"/>
    </location>
</feature>
<organism evidence="10 11">
    <name type="scientific">Stakelama saccharophila</name>
    <dbReference type="NCBI Taxonomy" id="3075605"/>
    <lineage>
        <taxon>Bacteria</taxon>
        <taxon>Pseudomonadati</taxon>
        <taxon>Pseudomonadota</taxon>
        <taxon>Alphaproteobacteria</taxon>
        <taxon>Sphingomonadales</taxon>
        <taxon>Sphingomonadaceae</taxon>
        <taxon>Stakelama</taxon>
    </lineage>
</organism>
<protein>
    <recommendedName>
        <fullName evidence="4">protein-glutamate methylesterase</fullName>
        <ecNumber evidence="4">3.1.1.61</ecNumber>
    </recommendedName>
</protein>
<gene>
    <name evidence="10" type="ORF">RPR59_09880</name>
</gene>
<evidence type="ECO:0000313" key="11">
    <source>
        <dbReference type="Proteomes" id="UP001302249"/>
    </source>
</evidence>
<feature type="modified residue" description="4-aspartylphosphate" evidence="7">
    <location>
        <position position="71"/>
    </location>
</feature>
<dbReference type="CDD" id="cd17541">
    <property type="entry name" value="REC_CheB-like"/>
    <property type="match status" value="1"/>
</dbReference>
<keyword evidence="3 6" id="KW-0378">Hydrolase</keyword>
<dbReference type="PIRSF" id="PIRSF000876">
    <property type="entry name" value="RR_chemtxs_CheB"/>
    <property type="match status" value="1"/>
</dbReference>
<dbReference type="CDD" id="cd16432">
    <property type="entry name" value="CheB_Rec"/>
    <property type="match status" value="1"/>
</dbReference>
<feature type="domain" description="CheB-type methylesterase" evidence="9">
    <location>
        <begin position="153"/>
        <end position="348"/>
    </location>
</feature>
<dbReference type="EC" id="3.1.1.61" evidence="4"/>
<keyword evidence="7" id="KW-0597">Phosphoprotein</keyword>
<accession>A0ABZ0B5W1</accession>
<evidence type="ECO:0000256" key="4">
    <source>
        <dbReference type="ARBA" id="ARBA00039140"/>
    </source>
</evidence>
<comment type="catalytic activity">
    <reaction evidence="5">
        <text>[protein]-L-glutamate 5-O-methyl ester + H2O = L-glutamyl-[protein] + methanol + H(+)</text>
        <dbReference type="Rhea" id="RHEA:23236"/>
        <dbReference type="Rhea" id="RHEA-COMP:10208"/>
        <dbReference type="Rhea" id="RHEA-COMP:10311"/>
        <dbReference type="ChEBI" id="CHEBI:15377"/>
        <dbReference type="ChEBI" id="CHEBI:15378"/>
        <dbReference type="ChEBI" id="CHEBI:17790"/>
        <dbReference type="ChEBI" id="CHEBI:29973"/>
        <dbReference type="ChEBI" id="CHEBI:82795"/>
        <dbReference type="EC" id="3.1.1.61"/>
    </reaction>
</comment>
<evidence type="ECO:0000313" key="10">
    <source>
        <dbReference type="EMBL" id="WNO52769.1"/>
    </source>
</evidence>
<dbReference type="SUPFAM" id="SSF52738">
    <property type="entry name" value="Methylesterase CheB, C-terminal domain"/>
    <property type="match status" value="1"/>
</dbReference>
<evidence type="ECO:0000259" key="9">
    <source>
        <dbReference type="PROSITE" id="PS50122"/>
    </source>
</evidence>
<feature type="active site" evidence="6">
    <location>
        <position position="297"/>
    </location>
</feature>
<evidence type="ECO:0000256" key="6">
    <source>
        <dbReference type="PROSITE-ProRule" id="PRU00050"/>
    </source>
</evidence>
<dbReference type="InterPro" id="IPR011006">
    <property type="entry name" value="CheY-like_superfamily"/>
</dbReference>
<dbReference type="Pfam" id="PF01339">
    <property type="entry name" value="CheB_methylest"/>
    <property type="match status" value="1"/>
</dbReference>
<dbReference type="InterPro" id="IPR001789">
    <property type="entry name" value="Sig_transdc_resp-reg_receiver"/>
</dbReference>
<dbReference type="SMART" id="SM00448">
    <property type="entry name" value="REC"/>
    <property type="match status" value="1"/>
</dbReference>
<dbReference type="PROSITE" id="PS50110">
    <property type="entry name" value="RESPONSE_REGULATORY"/>
    <property type="match status" value="1"/>
</dbReference>
<dbReference type="PANTHER" id="PTHR42872">
    <property type="entry name" value="PROTEIN-GLUTAMATE METHYLESTERASE/PROTEIN-GLUTAMINE GLUTAMINASE"/>
    <property type="match status" value="1"/>
</dbReference>
<dbReference type="PROSITE" id="PS50122">
    <property type="entry name" value="CHEB"/>
    <property type="match status" value="1"/>
</dbReference>
<proteinExistence type="predicted"/>
<feature type="active site" evidence="6">
    <location>
        <position position="201"/>
    </location>
</feature>
<dbReference type="Gene3D" id="3.40.50.180">
    <property type="entry name" value="Methylesterase CheB, C-terminal domain"/>
    <property type="match status" value="1"/>
</dbReference>
<keyword evidence="2 6" id="KW-0145">Chemotaxis</keyword>
<evidence type="ECO:0000256" key="1">
    <source>
        <dbReference type="ARBA" id="ARBA00022490"/>
    </source>
</evidence>
<dbReference type="Proteomes" id="UP001302249">
    <property type="component" value="Chromosome"/>
</dbReference>
<dbReference type="InterPro" id="IPR035909">
    <property type="entry name" value="CheB_C"/>
</dbReference>
<dbReference type="Pfam" id="PF00072">
    <property type="entry name" value="Response_reg"/>
    <property type="match status" value="1"/>
</dbReference>
<dbReference type="SUPFAM" id="SSF52172">
    <property type="entry name" value="CheY-like"/>
    <property type="match status" value="1"/>
</dbReference>
<dbReference type="InterPro" id="IPR008248">
    <property type="entry name" value="CheB-like"/>
</dbReference>